<dbReference type="InterPro" id="IPR002491">
    <property type="entry name" value="ABC_transptr_periplasmic_BD"/>
</dbReference>
<name>A0A5C1E5U5_9RHOO</name>
<keyword evidence="1" id="KW-0732">Signal</keyword>
<dbReference type="PANTHER" id="PTHR30535">
    <property type="entry name" value="VITAMIN B12-BINDING PROTEIN"/>
    <property type="match status" value="1"/>
</dbReference>
<keyword evidence="4" id="KW-1185">Reference proteome</keyword>
<evidence type="ECO:0000313" key="3">
    <source>
        <dbReference type="EMBL" id="QEL63648.1"/>
    </source>
</evidence>
<dbReference type="PANTHER" id="PTHR30535:SF35">
    <property type="entry name" value="PERIPLASMIC BINDING PROTEIN"/>
    <property type="match status" value="1"/>
</dbReference>
<evidence type="ECO:0000256" key="1">
    <source>
        <dbReference type="ARBA" id="ARBA00022729"/>
    </source>
</evidence>
<proteinExistence type="predicted"/>
<dbReference type="AlphaFoldDB" id="A0A5C1E5U5"/>
<sequence>MDFFIGTDDAALNGAIPADARGVHHPPAGPGARIVSLVPSITELLIDLGLTPLLVGRTGFCIHPREAVRRIPKVGGTKGFDLAKLRALAPTHVIANMDENRVEEIEALADFVPHVVITHPNAPGDNRSLYALLGALFDRRPQAAALTAQLEGALADLAGLALPRERVLYLIWRDPWLTVARNTYIGATLAAAGWDTVPACQGGATGADRYPAVDLAAAAAQAERILLPSEPYHFGAAEQDELQQRFPQVAVTRIDGEMVSWYGSRAPRGLTYLAQLRRALALPARA</sequence>
<evidence type="ECO:0000259" key="2">
    <source>
        <dbReference type="PROSITE" id="PS50983"/>
    </source>
</evidence>
<dbReference type="Pfam" id="PF01497">
    <property type="entry name" value="Peripla_BP_2"/>
    <property type="match status" value="1"/>
</dbReference>
<dbReference type="SUPFAM" id="SSF53807">
    <property type="entry name" value="Helical backbone' metal receptor"/>
    <property type="match status" value="1"/>
</dbReference>
<dbReference type="EMBL" id="CP022579">
    <property type="protein sequence ID" value="QEL63648.1"/>
    <property type="molecule type" value="Genomic_DNA"/>
</dbReference>
<evidence type="ECO:0000313" key="4">
    <source>
        <dbReference type="Proteomes" id="UP000323671"/>
    </source>
</evidence>
<accession>A0A5C1E5U5</accession>
<reference evidence="3 4" key="1">
    <citation type="submission" date="2017-07" db="EMBL/GenBank/DDBJ databases">
        <title>Complete genome sequence of Oryzomicrobium terrae TPP412.</title>
        <authorList>
            <person name="Chiu L.-W."/>
            <person name="Lo K.-J."/>
            <person name="Tsai Y.-M."/>
            <person name="Lin S.-S."/>
            <person name="Kuo C.-H."/>
            <person name="Liu C.-T."/>
        </authorList>
    </citation>
    <scope>NUCLEOTIDE SEQUENCE [LARGE SCALE GENOMIC DNA]</scope>
    <source>
        <strain evidence="3 4">TPP412</strain>
    </source>
</reference>
<feature type="domain" description="Fe/B12 periplasmic-binding" evidence="2">
    <location>
        <begin position="33"/>
        <end position="284"/>
    </location>
</feature>
<dbReference type="InterPro" id="IPR050902">
    <property type="entry name" value="ABC_Transporter_SBP"/>
</dbReference>
<dbReference type="RefSeq" id="WP_149424560.1">
    <property type="nucleotide sequence ID" value="NZ_CP022579.1"/>
</dbReference>
<dbReference type="Gene3D" id="3.40.50.1980">
    <property type="entry name" value="Nitrogenase molybdenum iron protein domain"/>
    <property type="match status" value="2"/>
</dbReference>
<gene>
    <name evidence="3" type="ORF">OTERR_01720</name>
</gene>
<protein>
    <submittedName>
        <fullName evidence="3">Iron hydroxamate ABC transporter periplasmic protein</fullName>
    </submittedName>
</protein>
<dbReference type="KEGG" id="otr:OTERR_01720"/>
<dbReference type="InterPro" id="IPR054828">
    <property type="entry name" value="Vit_B12_bind_prot"/>
</dbReference>
<organism evidence="3 4">
    <name type="scientific">Oryzomicrobium terrae</name>
    <dbReference type="NCBI Taxonomy" id="1735038"/>
    <lineage>
        <taxon>Bacteria</taxon>
        <taxon>Pseudomonadati</taxon>
        <taxon>Pseudomonadota</taxon>
        <taxon>Betaproteobacteria</taxon>
        <taxon>Rhodocyclales</taxon>
        <taxon>Rhodocyclaceae</taxon>
        <taxon>Oryzomicrobium</taxon>
    </lineage>
</organism>
<dbReference type="Proteomes" id="UP000323671">
    <property type="component" value="Chromosome"/>
</dbReference>
<dbReference type="NCBIfam" id="NF038402">
    <property type="entry name" value="TroA_like"/>
    <property type="match status" value="1"/>
</dbReference>
<dbReference type="PROSITE" id="PS50983">
    <property type="entry name" value="FE_B12_PBP"/>
    <property type="match status" value="1"/>
</dbReference>